<sequence>MRTWRPVAEGIIVALVAVVTYLLAPFLTEHFSAAMDVDGIVHLGAVTSTSARLLVHSSIYSGYQWAYADYTSPHVRLEAEHLNCSIIVLEHLSPNTSYDVDVHFTDGPGVLSRSVTFRTFEVDPEAVTFAFGSCTLAWPYSRTGLPGVRQIAASAIDFALFLGDQVYVDVPFRQDLLKVYRRTIMDPGYAALGARVPLFTAFDDHEIENDWSNGPDCPAFKRCIPFYRAFFGSRNPPPVVPGELFYTFDVGAVSFFVLDTRQHASDKKAADDESKMKLGAVQKGALLDWLRQSQATFKFVASSMPWSDLALKPVDDGWVVYRTKFAEIASFVQSNNITGVVLISGDAHWAAHFQLHPFSFLHEFSASAIGAFPIPPIPWRHWSGSQQEERFLSWTGLHYGRVEVQAPHGDPSKSTVRYTIMRTRWTRPEPVYQFDLDWTDTIPQKFISTDIPA</sequence>
<evidence type="ECO:0000256" key="1">
    <source>
        <dbReference type="SAM" id="Phobius"/>
    </source>
</evidence>
<dbReference type="InterPro" id="IPR052900">
    <property type="entry name" value="Phospholipid_Metab_Enz"/>
</dbReference>
<dbReference type="EMBL" id="OVEO01000018">
    <property type="protein sequence ID" value="SPR01509.1"/>
    <property type="molecule type" value="Genomic_DNA"/>
</dbReference>
<dbReference type="InterPro" id="IPR018946">
    <property type="entry name" value="PhoD-like_MPP"/>
</dbReference>
<keyword evidence="1" id="KW-0472">Membrane</keyword>
<geneLocation type="mitochondrion" evidence="4"/>
<dbReference type="PANTHER" id="PTHR43606:SF2">
    <property type="entry name" value="ALKALINE PHOSPHATASE FAMILY PROTEIN (AFU_ORTHOLOGUE AFUA_5G03860)"/>
    <property type="match status" value="1"/>
</dbReference>
<dbReference type="AlphaFoldDB" id="A0A0G4J612"/>
<dbReference type="SUPFAM" id="SSF56300">
    <property type="entry name" value="Metallo-dependent phosphatases"/>
    <property type="match status" value="1"/>
</dbReference>
<gene>
    <name evidence="3" type="ORF">PBRA_009233</name>
    <name evidence="4" type="ORF">PLBR_LOCUS8724</name>
</gene>
<dbReference type="Proteomes" id="UP000290189">
    <property type="component" value="Unassembled WGS sequence"/>
</dbReference>
<keyword evidence="1" id="KW-0812">Transmembrane</keyword>
<dbReference type="CDD" id="cd07389">
    <property type="entry name" value="MPP_PhoD"/>
    <property type="match status" value="1"/>
</dbReference>
<name>A0A0G4J612_PLABS</name>
<dbReference type="Pfam" id="PF09423">
    <property type="entry name" value="PhoD"/>
    <property type="match status" value="1"/>
</dbReference>
<evidence type="ECO:0000313" key="6">
    <source>
        <dbReference type="Proteomes" id="UP000290189"/>
    </source>
</evidence>
<dbReference type="EMBL" id="CDSF01000137">
    <property type="protein sequence ID" value="CEP03015.1"/>
    <property type="molecule type" value="Genomic_DNA"/>
</dbReference>
<dbReference type="OrthoDB" id="2100241at2759"/>
<reference evidence="3 5" key="1">
    <citation type="submission" date="2015-02" db="EMBL/GenBank/DDBJ databases">
        <authorList>
            <person name="Chooi Y.-H."/>
        </authorList>
    </citation>
    <scope>NUCLEOTIDE SEQUENCE [LARGE SCALE GENOMIC DNA]</scope>
    <source>
        <strain evidence="3">E3</strain>
    </source>
</reference>
<keyword evidence="1" id="KW-1133">Transmembrane helix</keyword>
<dbReference type="Proteomes" id="UP000039324">
    <property type="component" value="Unassembled WGS sequence"/>
</dbReference>
<keyword evidence="5" id="KW-1185">Reference proteome</keyword>
<dbReference type="InterPro" id="IPR029052">
    <property type="entry name" value="Metallo-depent_PP-like"/>
</dbReference>
<evidence type="ECO:0000313" key="5">
    <source>
        <dbReference type="Proteomes" id="UP000039324"/>
    </source>
</evidence>
<organism evidence="3 5">
    <name type="scientific">Plasmodiophora brassicae</name>
    <name type="common">Clubroot disease agent</name>
    <dbReference type="NCBI Taxonomy" id="37360"/>
    <lineage>
        <taxon>Eukaryota</taxon>
        <taxon>Sar</taxon>
        <taxon>Rhizaria</taxon>
        <taxon>Endomyxa</taxon>
        <taxon>Phytomyxea</taxon>
        <taxon>Plasmodiophorida</taxon>
        <taxon>Plasmodiophoridae</taxon>
        <taxon>Plasmodiophora</taxon>
    </lineage>
</organism>
<keyword evidence="4" id="KW-0496">Mitochondrion</keyword>
<accession>A0A0G4J612</accession>
<evidence type="ECO:0000259" key="2">
    <source>
        <dbReference type="Pfam" id="PF09423"/>
    </source>
</evidence>
<dbReference type="Gene3D" id="3.60.21.70">
    <property type="entry name" value="PhoD-like phosphatase"/>
    <property type="match status" value="1"/>
</dbReference>
<dbReference type="PANTHER" id="PTHR43606">
    <property type="entry name" value="PHOSPHATASE, PUTATIVE (AFU_ORTHOLOGUE AFUA_6G08710)-RELATED"/>
    <property type="match status" value="1"/>
</dbReference>
<evidence type="ECO:0000313" key="4">
    <source>
        <dbReference type="EMBL" id="SPR01509.1"/>
    </source>
</evidence>
<proteinExistence type="predicted"/>
<feature type="transmembrane region" description="Helical" evidence="1">
    <location>
        <begin position="7"/>
        <end position="27"/>
    </location>
</feature>
<dbReference type="OMA" id="SGPMVGY"/>
<protein>
    <recommendedName>
        <fullName evidence="2">PhoD-like phosphatase metallophosphatase domain-containing protein</fullName>
    </recommendedName>
</protein>
<reference evidence="4 6" key="2">
    <citation type="submission" date="2018-03" db="EMBL/GenBank/DDBJ databases">
        <authorList>
            <person name="Fogelqvist J."/>
        </authorList>
    </citation>
    <scope>NUCLEOTIDE SEQUENCE [LARGE SCALE GENOMIC DNA]</scope>
</reference>
<feature type="domain" description="PhoD-like phosphatase metallophosphatase" evidence="2">
    <location>
        <begin position="129"/>
        <end position="371"/>
    </location>
</feature>
<dbReference type="InterPro" id="IPR038607">
    <property type="entry name" value="PhoD-like_sf"/>
</dbReference>
<dbReference type="STRING" id="37360.A0A0G4J612"/>
<evidence type="ECO:0000313" key="3">
    <source>
        <dbReference type="EMBL" id="CEP03015.1"/>
    </source>
</evidence>